<keyword evidence="3" id="KW-1185">Reference proteome</keyword>
<dbReference type="InParanoid" id="A0A1Z5J9N9"/>
<feature type="compositionally biased region" description="Acidic residues" evidence="1">
    <location>
        <begin position="459"/>
        <end position="485"/>
    </location>
</feature>
<reference evidence="2 3" key="1">
    <citation type="journal article" date="2015" name="Plant Cell">
        <title>Oil accumulation by the oleaginous diatom Fistulifera solaris as revealed by the genome and transcriptome.</title>
        <authorList>
            <person name="Tanaka T."/>
            <person name="Maeda Y."/>
            <person name="Veluchamy A."/>
            <person name="Tanaka M."/>
            <person name="Abida H."/>
            <person name="Marechal E."/>
            <person name="Bowler C."/>
            <person name="Muto M."/>
            <person name="Sunaga Y."/>
            <person name="Tanaka M."/>
            <person name="Yoshino T."/>
            <person name="Taniguchi T."/>
            <person name="Fukuda Y."/>
            <person name="Nemoto M."/>
            <person name="Matsumoto M."/>
            <person name="Wong P.S."/>
            <person name="Aburatani S."/>
            <person name="Fujibuchi W."/>
        </authorList>
    </citation>
    <scope>NUCLEOTIDE SEQUENCE [LARGE SCALE GENOMIC DNA]</scope>
    <source>
        <strain evidence="2 3">JPCC DA0580</strain>
    </source>
</reference>
<organism evidence="2 3">
    <name type="scientific">Fistulifera solaris</name>
    <name type="common">Oleaginous diatom</name>
    <dbReference type="NCBI Taxonomy" id="1519565"/>
    <lineage>
        <taxon>Eukaryota</taxon>
        <taxon>Sar</taxon>
        <taxon>Stramenopiles</taxon>
        <taxon>Ochrophyta</taxon>
        <taxon>Bacillariophyta</taxon>
        <taxon>Bacillariophyceae</taxon>
        <taxon>Bacillariophycidae</taxon>
        <taxon>Naviculales</taxon>
        <taxon>Naviculaceae</taxon>
        <taxon>Fistulifera</taxon>
    </lineage>
</organism>
<evidence type="ECO:0000313" key="3">
    <source>
        <dbReference type="Proteomes" id="UP000198406"/>
    </source>
</evidence>
<dbReference type="Proteomes" id="UP000198406">
    <property type="component" value="Unassembled WGS sequence"/>
</dbReference>
<evidence type="ECO:0000313" key="2">
    <source>
        <dbReference type="EMBL" id="GAX10710.1"/>
    </source>
</evidence>
<dbReference type="OrthoDB" id="55776at2759"/>
<name>A0A1Z5J9N9_FISSO</name>
<gene>
    <name evidence="2" type="ORF">FisN_14Lu250</name>
</gene>
<dbReference type="AlphaFoldDB" id="A0A1Z5J9N9"/>
<comment type="caution">
    <text evidence="2">The sequence shown here is derived from an EMBL/GenBank/DDBJ whole genome shotgun (WGS) entry which is preliminary data.</text>
</comment>
<dbReference type="EMBL" id="BDSP01000022">
    <property type="protein sequence ID" value="GAX10710.1"/>
    <property type="molecule type" value="Genomic_DNA"/>
</dbReference>
<accession>A0A1Z5J9N9</accession>
<protein>
    <submittedName>
        <fullName evidence="2">Uncharacterized protein</fullName>
    </submittedName>
</protein>
<sequence>MSYDIPKSFLSVPDSKLPPELKETFHSLCKEAEDIIKMQDLTEHRESTVARFHRRVVDNFSAHPVLARTVVADHERIRELTLLAMVCFSGSICRETIYFLLQVNPYALLYVLFMNDSLIHVIAVDRRIYDVLLWIVEHYPWVFQHAVCQLKPPHIWLMRDYVYGQCSLETVRKFYELYPQGLRERETSLLMFGPWYPLSLCIDGENDPDANFCIWMAKQFPDAVYHLLTRGFMKYTVLQKVCSSLASTRCTSNMAKICRFLITEHADLIRQQGCFGEPLPIVTLAAHCNRPLVQEAAVLMMKTCPECVKDNAGNWLPSLSPNPFIQQVHPLVVQELEIEREISLLSRISDDISKAAIMTRHQSPRAVIIKSHLLGCLSEVYCSWSNLRISDVLQRQKQQIQEQIAEVCRKLEGNNGFEIMWYDGIREEFEMLDWIAHYDSNTDDENVHFDEMEDRLNEDSESELESEEDEETEDDYDDDSSDEIEGFTYEDAVRTSSIEMGGVRLYYERPLL</sequence>
<feature type="region of interest" description="Disordered" evidence="1">
    <location>
        <begin position="453"/>
        <end position="492"/>
    </location>
</feature>
<proteinExistence type="predicted"/>
<evidence type="ECO:0000256" key="1">
    <source>
        <dbReference type="SAM" id="MobiDB-lite"/>
    </source>
</evidence>